<comment type="subcellular location">
    <subcellularLocation>
        <location evidence="1">Membrane</location>
        <topology evidence="1">Multi-pass membrane protein</topology>
    </subcellularLocation>
</comment>
<name>A0A9X3IMS7_9HYPH</name>
<organism evidence="7 8">
    <name type="scientific">Kaistia nematophila</name>
    <dbReference type="NCBI Taxonomy" id="2994654"/>
    <lineage>
        <taxon>Bacteria</taxon>
        <taxon>Pseudomonadati</taxon>
        <taxon>Pseudomonadota</taxon>
        <taxon>Alphaproteobacteria</taxon>
        <taxon>Hyphomicrobiales</taxon>
        <taxon>Kaistiaceae</taxon>
        <taxon>Kaistia</taxon>
    </lineage>
</organism>
<dbReference type="GO" id="GO:0022857">
    <property type="term" value="F:transmembrane transporter activity"/>
    <property type="evidence" value="ECO:0007669"/>
    <property type="project" value="InterPro"/>
</dbReference>
<feature type="transmembrane region" description="Helical" evidence="5">
    <location>
        <begin position="337"/>
        <end position="358"/>
    </location>
</feature>
<keyword evidence="4 5" id="KW-0472">Membrane</keyword>
<dbReference type="SUPFAM" id="SSF103473">
    <property type="entry name" value="MFS general substrate transporter"/>
    <property type="match status" value="1"/>
</dbReference>
<feature type="transmembrane region" description="Helical" evidence="5">
    <location>
        <begin position="101"/>
        <end position="121"/>
    </location>
</feature>
<evidence type="ECO:0000256" key="3">
    <source>
        <dbReference type="ARBA" id="ARBA00022989"/>
    </source>
</evidence>
<dbReference type="PROSITE" id="PS50850">
    <property type="entry name" value="MFS"/>
    <property type="match status" value="1"/>
</dbReference>
<feature type="domain" description="Major facilitator superfamily (MFS) profile" evidence="6">
    <location>
        <begin position="8"/>
        <end position="389"/>
    </location>
</feature>
<dbReference type="CDD" id="cd17393">
    <property type="entry name" value="MFS_MosC_like"/>
    <property type="match status" value="1"/>
</dbReference>
<dbReference type="InterPro" id="IPR020846">
    <property type="entry name" value="MFS_dom"/>
</dbReference>
<dbReference type="PANTHER" id="PTHR23514">
    <property type="entry name" value="BYPASS OF STOP CODON PROTEIN 6"/>
    <property type="match status" value="1"/>
</dbReference>
<evidence type="ECO:0000256" key="2">
    <source>
        <dbReference type="ARBA" id="ARBA00022692"/>
    </source>
</evidence>
<feature type="transmembrane region" description="Helical" evidence="5">
    <location>
        <begin position="133"/>
        <end position="157"/>
    </location>
</feature>
<accession>A0A9X3IMS7</accession>
<evidence type="ECO:0000256" key="1">
    <source>
        <dbReference type="ARBA" id="ARBA00004141"/>
    </source>
</evidence>
<reference evidence="7" key="1">
    <citation type="submission" date="2022-11" db="EMBL/GenBank/DDBJ databases">
        <title>Biodiversity and phylogenetic relationships of bacteria.</title>
        <authorList>
            <person name="Machado R.A.R."/>
            <person name="Bhat A."/>
            <person name="Loulou A."/>
            <person name="Kallel S."/>
        </authorList>
    </citation>
    <scope>NUCLEOTIDE SEQUENCE</scope>
    <source>
        <strain evidence="7">K-TC2</strain>
    </source>
</reference>
<dbReference type="Pfam" id="PF07690">
    <property type="entry name" value="MFS_1"/>
    <property type="match status" value="1"/>
</dbReference>
<dbReference type="AlphaFoldDB" id="A0A9X3IMS7"/>
<dbReference type="InterPro" id="IPR011701">
    <property type="entry name" value="MFS"/>
</dbReference>
<dbReference type="Proteomes" id="UP001144805">
    <property type="component" value="Unassembled WGS sequence"/>
</dbReference>
<proteinExistence type="predicted"/>
<feature type="transmembrane region" description="Helical" evidence="5">
    <location>
        <begin position="243"/>
        <end position="263"/>
    </location>
</feature>
<feature type="transmembrane region" description="Helical" evidence="5">
    <location>
        <begin position="364"/>
        <end position="385"/>
    </location>
</feature>
<evidence type="ECO:0000259" key="6">
    <source>
        <dbReference type="PROSITE" id="PS50850"/>
    </source>
</evidence>
<evidence type="ECO:0000256" key="5">
    <source>
        <dbReference type="SAM" id="Phobius"/>
    </source>
</evidence>
<dbReference type="GO" id="GO:0016020">
    <property type="term" value="C:membrane"/>
    <property type="evidence" value="ECO:0007669"/>
    <property type="project" value="UniProtKB-SubCell"/>
</dbReference>
<dbReference type="RefSeq" id="WP_266341095.1">
    <property type="nucleotide sequence ID" value="NZ_JAPKNK010000014.1"/>
</dbReference>
<dbReference type="InterPro" id="IPR051788">
    <property type="entry name" value="MFS_Transporter"/>
</dbReference>
<feature type="transmembrane region" description="Helical" evidence="5">
    <location>
        <begin position="77"/>
        <end position="95"/>
    </location>
</feature>
<keyword evidence="3 5" id="KW-1133">Transmembrane helix</keyword>
<feature type="transmembrane region" description="Helical" evidence="5">
    <location>
        <begin position="275"/>
        <end position="296"/>
    </location>
</feature>
<gene>
    <name evidence="7" type="ORF">OSH07_23230</name>
</gene>
<feature type="transmembrane region" description="Helical" evidence="5">
    <location>
        <begin position="45"/>
        <end position="65"/>
    </location>
</feature>
<feature type="transmembrane region" description="Helical" evidence="5">
    <location>
        <begin position="214"/>
        <end position="231"/>
    </location>
</feature>
<feature type="transmembrane region" description="Helical" evidence="5">
    <location>
        <begin position="163"/>
        <end position="185"/>
    </location>
</feature>
<keyword evidence="2 5" id="KW-0812">Transmembrane</keyword>
<evidence type="ECO:0000256" key="4">
    <source>
        <dbReference type="ARBA" id="ARBA00023136"/>
    </source>
</evidence>
<evidence type="ECO:0000313" key="7">
    <source>
        <dbReference type="EMBL" id="MCX5572134.1"/>
    </source>
</evidence>
<dbReference type="PANTHER" id="PTHR23514:SF13">
    <property type="entry name" value="INNER MEMBRANE PROTEIN YBJJ"/>
    <property type="match status" value="1"/>
</dbReference>
<sequence>MDIAVKRRRLALCAFFLLFGISIAAWVTRTPAIRDAIGASIAEMGMVLFGLSVGSMVGILSSGWLLRRLGARRTTQIGLWLVVLSLATMSVGVALGQAPVVAFGLFLFGLGGGGAEIALNIEGAEVEAIAKRPLIHALHGFFSLGTVVGGAVGLFFNAIHFSVIGHLLIIAAIDIAIIVTLIRYIPADTGRAGIPGSDTPAADGAASAWKDPRLYFIGLIVLGMALAEGAANDWLPILMVDEFGFDAASGSLVFLVFATAMTIGRFSGGYFIVRYGRAAVLCGSAVIGAIGLATVIFSHNPILAGAAVLLWGIGASLGFPVALSAAGDSGPNPAERVRLVAICGYVAFLVGPPMLGFVGETYGLRGAMLIVLVLVVTAAISTLALRRPR</sequence>
<dbReference type="Gene3D" id="1.20.1250.20">
    <property type="entry name" value="MFS general substrate transporter like domains"/>
    <property type="match status" value="2"/>
</dbReference>
<evidence type="ECO:0000313" key="8">
    <source>
        <dbReference type="Proteomes" id="UP001144805"/>
    </source>
</evidence>
<protein>
    <submittedName>
        <fullName evidence="7">MFS transporter</fullName>
    </submittedName>
</protein>
<feature type="transmembrane region" description="Helical" evidence="5">
    <location>
        <begin position="302"/>
        <end position="325"/>
    </location>
</feature>
<dbReference type="InterPro" id="IPR036259">
    <property type="entry name" value="MFS_trans_sf"/>
</dbReference>
<dbReference type="EMBL" id="JAPKNK010000014">
    <property type="protein sequence ID" value="MCX5572134.1"/>
    <property type="molecule type" value="Genomic_DNA"/>
</dbReference>
<keyword evidence="8" id="KW-1185">Reference proteome</keyword>
<comment type="caution">
    <text evidence="7">The sequence shown here is derived from an EMBL/GenBank/DDBJ whole genome shotgun (WGS) entry which is preliminary data.</text>
</comment>